<dbReference type="RefSeq" id="WP_341626506.1">
    <property type="nucleotide sequence ID" value="NZ_JBAKBA010000001.1"/>
</dbReference>
<accession>A0ABU9H6V6</accession>
<protein>
    <submittedName>
        <fullName evidence="7">DEAD/DEAH box helicase</fullName>
        <ecNumber evidence="7">3.6.4.-</ecNumber>
    </submittedName>
</protein>
<dbReference type="Pfam" id="PF00271">
    <property type="entry name" value="Helicase_C"/>
    <property type="match status" value="1"/>
</dbReference>
<evidence type="ECO:0000256" key="2">
    <source>
        <dbReference type="ARBA" id="ARBA00022806"/>
    </source>
</evidence>
<evidence type="ECO:0000256" key="1">
    <source>
        <dbReference type="ARBA" id="ARBA00022801"/>
    </source>
</evidence>
<dbReference type="InterPro" id="IPR049730">
    <property type="entry name" value="SNF2/RAD54-like_C"/>
</dbReference>
<evidence type="ECO:0000313" key="7">
    <source>
        <dbReference type="EMBL" id="MEL0657600.1"/>
    </source>
</evidence>
<feature type="domain" description="Helicase ATP-binding" evidence="5">
    <location>
        <begin position="652"/>
        <end position="812"/>
    </location>
</feature>
<dbReference type="GO" id="GO:0004386">
    <property type="term" value="F:helicase activity"/>
    <property type="evidence" value="ECO:0007669"/>
    <property type="project" value="UniProtKB-KW"/>
</dbReference>
<dbReference type="SMART" id="SM00487">
    <property type="entry name" value="DEXDc"/>
    <property type="match status" value="1"/>
</dbReference>
<dbReference type="SMART" id="SM00490">
    <property type="entry name" value="HELICc"/>
    <property type="match status" value="1"/>
</dbReference>
<gene>
    <name evidence="7" type="ORF">V6255_00485</name>
</gene>
<proteinExistence type="predicted"/>
<organism evidence="7 8">
    <name type="scientific">Psychromonas arctica</name>
    <dbReference type="NCBI Taxonomy" id="168275"/>
    <lineage>
        <taxon>Bacteria</taxon>
        <taxon>Pseudomonadati</taxon>
        <taxon>Pseudomonadota</taxon>
        <taxon>Gammaproteobacteria</taxon>
        <taxon>Alteromonadales</taxon>
        <taxon>Psychromonadaceae</taxon>
        <taxon>Psychromonas</taxon>
    </lineage>
</organism>
<evidence type="ECO:0000259" key="5">
    <source>
        <dbReference type="PROSITE" id="PS51192"/>
    </source>
</evidence>
<dbReference type="Gene3D" id="3.40.50.10810">
    <property type="entry name" value="Tandem AAA-ATPase domain"/>
    <property type="match status" value="1"/>
</dbReference>
<dbReference type="InterPro" id="IPR000330">
    <property type="entry name" value="SNF2_N"/>
</dbReference>
<keyword evidence="2 7" id="KW-0547">Nucleotide-binding</keyword>
<dbReference type="EC" id="3.6.4.-" evidence="7"/>
<dbReference type="InterPro" id="IPR001650">
    <property type="entry name" value="Helicase_C-like"/>
</dbReference>
<dbReference type="InterPro" id="IPR014001">
    <property type="entry name" value="Helicase_ATP-bd"/>
</dbReference>
<dbReference type="Pfam" id="PF00176">
    <property type="entry name" value="SNF2-rel_dom"/>
    <property type="match status" value="1"/>
</dbReference>
<dbReference type="SUPFAM" id="SSF52540">
    <property type="entry name" value="P-loop containing nucleoside triphosphate hydrolases"/>
    <property type="match status" value="2"/>
</dbReference>
<evidence type="ECO:0000256" key="3">
    <source>
        <dbReference type="PROSITE-ProRule" id="PRU00325"/>
    </source>
</evidence>
<dbReference type="GO" id="GO:0016787">
    <property type="term" value="F:hydrolase activity"/>
    <property type="evidence" value="ECO:0007669"/>
    <property type="project" value="UniProtKB-KW"/>
</dbReference>
<keyword evidence="2 7" id="KW-0067">ATP-binding</keyword>
<dbReference type="Pfam" id="PF04434">
    <property type="entry name" value="SWIM"/>
    <property type="match status" value="1"/>
</dbReference>
<dbReference type="InterPro" id="IPR007527">
    <property type="entry name" value="Znf_SWIM"/>
</dbReference>
<keyword evidence="3" id="KW-0863">Zinc-finger</keyword>
<keyword evidence="3" id="KW-0479">Metal-binding</keyword>
<keyword evidence="1 7" id="KW-0378">Hydrolase</keyword>
<dbReference type="Proteomes" id="UP001366060">
    <property type="component" value="Unassembled WGS sequence"/>
</dbReference>
<dbReference type="InterPro" id="IPR027417">
    <property type="entry name" value="P-loop_NTPase"/>
</dbReference>
<dbReference type="EMBL" id="JBAKBA010000001">
    <property type="protein sequence ID" value="MEL0657600.1"/>
    <property type="molecule type" value="Genomic_DNA"/>
</dbReference>
<dbReference type="PROSITE" id="PS51192">
    <property type="entry name" value="HELICASE_ATP_BIND_1"/>
    <property type="match status" value="1"/>
</dbReference>
<keyword evidence="2 7" id="KW-0347">Helicase</keyword>
<sequence>MINALFMPTISLSLTIRFLDGFFPMPKVTQQDISTSFGRNIIDRGTLYFKESRVLACDYDESSNALVGLVKGSHDTPYKTKASIKPSNKGGYIIHSTCSCPVGWNCKHAVALLLAYQADTPNYNVENSYQTWYEILNGKAAAPAKVRASAYQGYFRFSFDKKILNHEHRYIKVEYGTVRFLKSENTHVFSEKDLVSVADNESWMESFKWVEDVDVEILRLLLTKEGRAAKLGKTYIKTELDLLALQKILETGRCFWEHLEQKITVSESRPMKLEWQSIEDDLKQLTVNLDDCEEWLLIPTPKPYFYDLTRHQVGEIETHFNRDWLLSLLQTPPLGEVQCAHFTQEVSLGFSQDVLPNPQHYDIQPIDEKLQVIFKLDVQTIKSQTLFLGRLYFKYGDLLLTPSILEDKERNQYMHKSQIVSISRNIEAELAGLKEFNDLCLLDVYMYDPKYPITKDLQGILPPELGGSQEFQWLSLLTAHKARLEVLGWQFDIAKDLALQSQQVDSIDIAIDEKGNWFDLGVSIEVEGKRIELLPLLLEWLRSNEDWQQNNYDILLAQGNGRPLRVKRESIQPILSILQELGEVNESKINLPQNQAALLAQLPEINRWVGGEHVQNLAKKLANFSGIQEITKPEGLAAELRDYQKEGLNWLMFLNEYGFSGVLADDMGLGKTVQTLAYLLYKKQHQLLTLPAMVICPTSLVGNWLNEAIKFTPDLKVLVLHGVSRHQFFKDINDYDLVITTYPLIARDFKEFADFSFSDLILDEAQTIKNPLAKMTKSIKLIDAKQRLCLTGTPMENHLGELWSLFDFLMPGFLGSYSTFNRVYRKGIEGEGNQQIQHWLIQKTKPFLLRRTKDDVAKELPAKTEIIHKIALQNDQRTLYESIRITMEAKVRDLLREKGMARSRIEFLDALLKLRQACCDPRLVKLEHAQQIKSSAKLDFLMDIVPEMVEEGRRILIFSQFAQMLGLIEEALLETGIDFVKLTGQTRNRSEVIEKFQTGDVPVFLISLKAGGVGLNLTAADTVIHYDPWWNPAVENQATDRAYRIGQDKPVFVYKLICEETVEERVLALQSRKQKLADSVYGKEQEENFAPDNSDALLKLFERY</sequence>
<dbReference type="PROSITE" id="PS51194">
    <property type="entry name" value="HELICASE_CTER"/>
    <property type="match status" value="1"/>
</dbReference>
<feature type="domain" description="SWIM-type" evidence="4">
    <location>
        <begin position="78"/>
        <end position="117"/>
    </location>
</feature>
<evidence type="ECO:0000313" key="8">
    <source>
        <dbReference type="Proteomes" id="UP001366060"/>
    </source>
</evidence>
<dbReference type="CDD" id="cd18793">
    <property type="entry name" value="SF2_C_SNF"/>
    <property type="match status" value="1"/>
</dbReference>
<keyword evidence="8" id="KW-1185">Reference proteome</keyword>
<evidence type="ECO:0000259" key="4">
    <source>
        <dbReference type="PROSITE" id="PS50966"/>
    </source>
</evidence>
<dbReference type="PROSITE" id="PS50966">
    <property type="entry name" value="ZF_SWIM"/>
    <property type="match status" value="1"/>
</dbReference>
<dbReference type="InterPro" id="IPR038718">
    <property type="entry name" value="SNF2-like_sf"/>
</dbReference>
<reference evidence="7 8" key="1">
    <citation type="submission" date="2024-02" db="EMBL/GenBank/DDBJ databases">
        <title>Bacteria isolated from the canopy kelp, Nereocystis luetkeana.</title>
        <authorList>
            <person name="Pfister C.A."/>
            <person name="Younker I.T."/>
            <person name="Light S.H."/>
        </authorList>
    </citation>
    <scope>NUCLEOTIDE SEQUENCE [LARGE SCALE GENOMIC DNA]</scope>
    <source>
        <strain evidence="7 8">TI.2.07</strain>
    </source>
</reference>
<name>A0ABU9H6V6_9GAMM</name>
<dbReference type="Gene3D" id="3.40.50.300">
    <property type="entry name" value="P-loop containing nucleotide triphosphate hydrolases"/>
    <property type="match status" value="1"/>
</dbReference>
<keyword evidence="3" id="KW-0862">Zinc</keyword>
<dbReference type="PANTHER" id="PTHR10799">
    <property type="entry name" value="SNF2/RAD54 HELICASE FAMILY"/>
    <property type="match status" value="1"/>
</dbReference>
<dbReference type="CDD" id="cd18012">
    <property type="entry name" value="DEXQc_arch_SWI2_SNF2"/>
    <property type="match status" value="1"/>
</dbReference>
<feature type="domain" description="Helicase C-terminal" evidence="6">
    <location>
        <begin position="937"/>
        <end position="1097"/>
    </location>
</feature>
<evidence type="ECO:0000259" key="6">
    <source>
        <dbReference type="PROSITE" id="PS51194"/>
    </source>
</evidence>
<comment type="caution">
    <text evidence="7">The sequence shown here is derived from an EMBL/GenBank/DDBJ whole genome shotgun (WGS) entry which is preliminary data.</text>
</comment>